<dbReference type="HOGENOM" id="CLU_044559_0_0_5"/>
<evidence type="ECO:0000313" key="3">
    <source>
        <dbReference type="Proteomes" id="UP000001627"/>
    </source>
</evidence>
<gene>
    <name evidence="2" type="ordered locus">NRI_0121</name>
</gene>
<feature type="transmembrane region" description="Helical" evidence="1">
    <location>
        <begin position="378"/>
        <end position="398"/>
    </location>
</feature>
<feature type="transmembrane region" description="Helical" evidence="1">
    <location>
        <begin position="347"/>
        <end position="366"/>
    </location>
</feature>
<feature type="transmembrane region" description="Helical" evidence="1">
    <location>
        <begin position="56"/>
        <end position="80"/>
    </location>
</feature>
<sequence length="457" mass="50370">MCQKLTSNCEQYTCSQIGQTESVPFIKGDTFRLIDFGAIHRSCPFTSVMKQRWLSLGVLALGLSGIFSLFVVLLRLPFFIGLVPNIFDVSLVVHVTLGINAWMLAITAATTAGDGYFQKFSYKLCLLGVIFIFLAGFIPGTHALKNNYIPFLNNLPYALGIALLSFGLSISAVNTLCTRTTGECKRITALIFLISQLCICLAYVRMPSGITLYDFYEYLFWGGGHILQFVFCQILMLVYATLLGIGTSDRTLRGLSLFNLLAVLPTPVLYFFFSPDSEILMQVFTYHMRILGSVAPMIFIFYLLSLPKKRINWSNIAAFTFSACLFIYGGLLGFLIRESNVVIPAHYHGSIIGITLAFMAFAYHLTRTLSSKLPMLQLATYSIGQFAHITGLLLMGGYGALRKSAGMVGESTTLFKTIFFFGGSLSILSGGLFVVLLTSTLLKDKKGTEALKYGNSL</sequence>
<dbReference type="STRING" id="434131.NRI_0121"/>
<dbReference type="Proteomes" id="UP000001627">
    <property type="component" value="Chromosome"/>
</dbReference>
<feature type="transmembrane region" description="Helical" evidence="1">
    <location>
        <begin position="316"/>
        <end position="335"/>
    </location>
</feature>
<dbReference type="KEGG" id="nri:NRI_0121"/>
<reference evidence="2 3" key="1">
    <citation type="journal article" date="2009" name="Nucleic Acids Res.">
        <title>Analysis of complete genome sequence of Neorickettsia risticii: causative agent of Potomac horse fever.</title>
        <authorList>
            <person name="Lin M."/>
            <person name="Zhang C."/>
            <person name="Gibson K."/>
            <person name="Rikihisa Y."/>
        </authorList>
    </citation>
    <scope>NUCLEOTIDE SEQUENCE [LARGE SCALE GENOMIC DNA]</scope>
    <source>
        <strain evidence="2 3">Illinois</strain>
    </source>
</reference>
<feature type="transmembrane region" description="Helical" evidence="1">
    <location>
        <begin position="189"/>
        <end position="206"/>
    </location>
</feature>
<feature type="transmembrane region" description="Helical" evidence="1">
    <location>
        <begin position="92"/>
        <end position="112"/>
    </location>
</feature>
<feature type="transmembrane region" description="Helical" evidence="1">
    <location>
        <begin position="156"/>
        <end position="177"/>
    </location>
</feature>
<dbReference type="SUPFAM" id="SSF81442">
    <property type="entry name" value="Cytochrome c oxidase subunit I-like"/>
    <property type="match status" value="1"/>
</dbReference>
<protein>
    <submittedName>
        <fullName evidence="2">Membrane protein, putative</fullName>
    </submittedName>
</protein>
<dbReference type="eggNOG" id="COG0843">
    <property type="taxonomic scope" value="Bacteria"/>
</dbReference>
<keyword evidence="1" id="KW-0472">Membrane</keyword>
<feature type="transmembrane region" description="Helical" evidence="1">
    <location>
        <begin position="124"/>
        <end position="144"/>
    </location>
</feature>
<evidence type="ECO:0000313" key="2">
    <source>
        <dbReference type="EMBL" id="ACT69119.1"/>
    </source>
</evidence>
<keyword evidence="3" id="KW-1185">Reference proteome</keyword>
<evidence type="ECO:0000256" key="1">
    <source>
        <dbReference type="SAM" id="Phobius"/>
    </source>
</evidence>
<feature type="transmembrane region" description="Helical" evidence="1">
    <location>
        <begin position="279"/>
        <end position="304"/>
    </location>
</feature>
<feature type="transmembrane region" description="Helical" evidence="1">
    <location>
        <begin position="418"/>
        <end position="442"/>
    </location>
</feature>
<keyword evidence="1" id="KW-1133">Transmembrane helix</keyword>
<organism evidence="2 3">
    <name type="scientific">Neorickettsia risticii (strain Illinois)</name>
    <dbReference type="NCBI Taxonomy" id="434131"/>
    <lineage>
        <taxon>Bacteria</taxon>
        <taxon>Pseudomonadati</taxon>
        <taxon>Pseudomonadota</taxon>
        <taxon>Alphaproteobacteria</taxon>
        <taxon>Rickettsiales</taxon>
        <taxon>Anaplasmataceae</taxon>
        <taxon>Neorickettsia</taxon>
    </lineage>
</organism>
<dbReference type="Gene3D" id="1.20.210.10">
    <property type="entry name" value="Cytochrome c oxidase-like, subunit I domain"/>
    <property type="match status" value="1"/>
</dbReference>
<dbReference type="InterPro" id="IPR036927">
    <property type="entry name" value="Cyt_c_oxase-like_su1_sf"/>
</dbReference>
<feature type="transmembrane region" description="Helical" evidence="1">
    <location>
        <begin position="218"/>
        <end position="242"/>
    </location>
</feature>
<keyword evidence="1" id="KW-0812">Transmembrane</keyword>
<dbReference type="AlphaFoldDB" id="C6V403"/>
<proteinExistence type="predicted"/>
<feature type="transmembrane region" description="Helical" evidence="1">
    <location>
        <begin position="254"/>
        <end position="273"/>
    </location>
</feature>
<dbReference type="EMBL" id="CP001431">
    <property type="protein sequence ID" value="ACT69119.1"/>
    <property type="molecule type" value="Genomic_DNA"/>
</dbReference>
<name>C6V403_NEORI</name>
<accession>C6V403</accession>